<protein>
    <submittedName>
        <fullName evidence="1">Uncharacterized protein</fullName>
    </submittedName>
</protein>
<evidence type="ECO:0000313" key="1">
    <source>
        <dbReference type="EMBL" id="VAW46416.1"/>
    </source>
</evidence>
<name>A0A3B0WQ84_9ZZZZ</name>
<feature type="non-terminal residue" evidence="1">
    <location>
        <position position="1"/>
    </location>
</feature>
<gene>
    <name evidence="1" type="ORF">MNBD_GAMMA03-269</name>
</gene>
<accession>A0A3B0WQ84</accession>
<reference evidence="1" key="1">
    <citation type="submission" date="2018-06" db="EMBL/GenBank/DDBJ databases">
        <authorList>
            <person name="Zhirakovskaya E."/>
        </authorList>
    </citation>
    <scope>NUCLEOTIDE SEQUENCE</scope>
</reference>
<sequence length="135" mass="15436">VSPSNKKVDVRWGNTNLTQRFYSKGRLAKTTKLGFYLILLNQHDQALSQAFYPSDDPHELNRLYKEITQEGNRYLLLTNLTTAQLKTVRAPITIPIEFIKQKLLYASYQGGKIISFNNTPSVLNLTNFIPDSCKL</sequence>
<organism evidence="1">
    <name type="scientific">hydrothermal vent metagenome</name>
    <dbReference type="NCBI Taxonomy" id="652676"/>
    <lineage>
        <taxon>unclassified sequences</taxon>
        <taxon>metagenomes</taxon>
        <taxon>ecological metagenomes</taxon>
    </lineage>
</organism>
<dbReference type="EMBL" id="UOFC01000099">
    <property type="protein sequence ID" value="VAW46416.1"/>
    <property type="molecule type" value="Genomic_DNA"/>
</dbReference>
<proteinExistence type="predicted"/>
<dbReference type="AlphaFoldDB" id="A0A3B0WQ84"/>